<feature type="coiled-coil region" evidence="1">
    <location>
        <begin position="39"/>
        <end position="66"/>
    </location>
</feature>
<dbReference type="AlphaFoldDB" id="B3QWM8"/>
<organism evidence="2 3">
    <name type="scientific">Chloroherpeton thalassium (strain ATCC 35110 / GB-78)</name>
    <dbReference type="NCBI Taxonomy" id="517418"/>
    <lineage>
        <taxon>Bacteria</taxon>
        <taxon>Pseudomonadati</taxon>
        <taxon>Chlorobiota</taxon>
        <taxon>Chlorobiia</taxon>
        <taxon>Chlorobiales</taxon>
        <taxon>Chloroherpetonaceae</taxon>
        <taxon>Chloroherpeton</taxon>
    </lineage>
</organism>
<dbReference type="HOGENOM" id="CLU_2463481_0_0_10"/>
<evidence type="ECO:0000313" key="2">
    <source>
        <dbReference type="EMBL" id="ACF14788.1"/>
    </source>
</evidence>
<keyword evidence="3" id="KW-1185">Reference proteome</keyword>
<dbReference type="EMBL" id="CP001100">
    <property type="protein sequence ID" value="ACF14788.1"/>
    <property type="molecule type" value="Genomic_DNA"/>
</dbReference>
<name>B3QWM8_CHLT3</name>
<dbReference type="KEGG" id="cts:Ctha_2338"/>
<dbReference type="Proteomes" id="UP000001208">
    <property type="component" value="Chromosome"/>
</dbReference>
<protein>
    <submittedName>
        <fullName evidence="2">Uncharacterized protein</fullName>
    </submittedName>
</protein>
<gene>
    <name evidence="2" type="ordered locus">Ctha_2338</name>
</gene>
<proteinExistence type="predicted"/>
<reference evidence="2 3" key="1">
    <citation type="submission" date="2008-06" db="EMBL/GenBank/DDBJ databases">
        <title>Complete sequence of Chloroherpeton thalassium ATCC 35110.</title>
        <authorList>
            <consortium name="US DOE Joint Genome Institute"/>
            <person name="Lucas S."/>
            <person name="Copeland A."/>
            <person name="Lapidus A."/>
            <person name="Glavina del Rio T."/>
            <person name="Dalin E."/>
            <person name="Tice H."/>
            <person name="Bruce D."/>
            <person name="Goodwin L."/>
            <person name="Pitluck S."/>
            <person name="Schmutz J."/>
            <person name="Larimer F."/>
            <person name="Land M."/>
            <person name="Hauser L."/>
            <person name="Kyrpides N."/>
            <person name="Mikhailova N."/>
            <person name="Liu Z."/>
            <person name="Li T."/>
            <person name="Zhao F."/>
            <person name="Overmann J."/>
            <person name="Bryant D.A."/>
            <person name="Richardson P."/>
        </authorList>
    </citation>
    <scope>NUCLEOTIDE SEQUENCE [LARGE SCALE GENOMIC DNA]</scope>
    <source>
        <strain evidence="3">ATCC 35110 / GB-78</strain>
    </source>
</reference>
<accession>B3QWM8</accession>
<evidence type="ECO:0000313" key="3">
    <source>
        <dbReference type="Proteomes" id="UP000001208"/>
    </source>
</evidence>
<dbReference type="RefSeq" id="WP_012500870.1">
    <property type="nucleotide sequence ID" value="NC_011026.1"/>
</dbReference>
<evidence type="ECO:0000256" key="1">
    <source>
        <dbReference type="SAM" id="Coils"/>
    </source>
</evidence>
<sequence>MAKYLSAPLMDEDFRRNLEAEEELDLIFDEQEAKYLKQIADEKKGREKAEKEKEALAIKLAKQMKKFGASTDEIAKETGLSLKTIQKL</sequence>
<keyword evidence="1" id="KW-0175">Coiled coil</keyword>